<dbReference type="EMBL" id="CDMZ01000385">
    <property type="protein sequence ID" value="CUC09208.1"/>
    <property type="molecule type" value="Genomic_DNA"/>
</dbReference>
<evidence type="ECO:0000313" key="2">
    <source>
        <dbReference type="EMBL" id="CUC09208.1"/>
    </source>
</evidence>
<name>A0A0K6S6C4_9ALVE</name>
<proteinExistence type="predicted"/>
<organism evidence="2">
    <name type="scientific">Chromera velia CCMP2878</name>
    <dbReference type="NCBI Taxonomy" id="1169474"/>
    <lineage>
        <taxon>Eukaryota</taxon>
        <taxon>Sar</taxon>
        <taxon>Alveolata</taxon>
        <taxon>Colpodellida</taxon>
        <taxon>Chromeraceae</taxon>
        <taxon>Chromera</taxon>
    </lineage>
</organism>
<dbReference type="VEuPathDB" id="CryptoDB:Cvel_3362"/>
<dbReference type="AlphaFoldDB" id="A0A0K6S6C4"/>
<reference evidence="2" key="1">
    <citation type="submission" date="2014-11" db="EMBL/GenBank/DDBJ databases">
        <title>Molecular phylogeny of cliff fern family Woodsiaceae with morphological implications.</title>
        <authorList>
            <person name="Shao Y.-Z."/>
            <person name="Wei R."/>
            <person name="Zhang X.-C."/>
        </authorList>
    </citation>
    <scope>NUCLEOTIDE SEQUENCE</scope>
</reference>
<protein>
    <submittedName>
        <fullName evidence="2">Uncharacterized protein</fullName>
    </submittedName>
</protein>
<sequence length="387" mass="42088">MVSDESLSVSVVVGVPGRPGCGTTNSDSSRSGKTSTNAEKGAVRIGLPQQIVVCPDFRQESEERIRSALRASPFGSSNTKPSSKSSAASAGISECLIFAEADVHCVRLVRLKPYVPSSSSSSALKSVSMILSFETLVGRAGEVGEQSSAIMNRTRIMRGGIREHEAGARETETARQKRKEKEAVERRRVLEANIQDVRLNVPMGLAADEMGRRIAISERNGGLVRLIDFAEGEGRRAKIISGDPFRQRNYLDKSELLFSETQGACRFLSWWQPGKRPEPGQREALRAWRHSIEGRIAQGFYQDEGALAEARGGKGNQLHVDENTEGNNLFMASPKAAEAPKGKVGFFDAPSQSGESTRKAAEKGPRPVAGVFLAHENIVTLVWERHS</sequence>
<dbReference type="PhylomeDB" id="A0A0K6S6C4"/>
<feature type="compositionally biased region" description="Polar residues" evidence="1">
    <location>
        <begin position="22"/>
        <end position="38"/>
    </location>
</feature>
<feature type="compositionally biased region" description="Low complexity" evidence="1">
    <location>
        <begin position="1"/>
        <end position="15"/>
    </location>
</feature>
<accession>A0A0K6S6C4</accession>
<evidence type="ECO:0000256" key="1">
    <source>
        <dbReference type="SAM" id="MobiDB-lite"/>
    </source>
</evidence>
<gene>
    <name evidence="2" type="ORF">Cvel_3362.t1</name>
</gene>
<feature type="region of interest" description="Disordered" evidence="1">
    <location>
        <begin position="1"/>
        <end position="42"/>
    </location>
</feature>